<reference evidence="2 3" key="1">
    <citation type="submission" date="2017-11" db="EMBL/GenBank/DDBJ databases">
        <title>Infants hospitalized years apart are colonized by the same room-sourced microbial strains.</title>
        <authorList>
            <person name="Brooks B."/>
            <person name="Olm M.R."/>
            <person name="Firek B.A."/>
            <person name="Baker R."/>
            <person name="Thomas B.C."/>
            <person name="Morowitz M.J."/>
            <person name="Banfield J.F."/>
        </authorList>
    </citation>
    <scope>NUCLEOTIDE SEQUENCE [LARGE SCALE GENOMIC DNA]</scope>
    <source>
        <strain evidence="2">S2_012_000_R3_87</strain>
    </source>
</reference>
<name>A0A2W5AX34_9CORY</name>
<protein>
    <submittedName>
        <fullName evidence="2">Uncharacterized protein</fullName>
    </submittedName>
</protein>
<feature type="region of interest" description="Disordered" evidence="1">
    <location>
        <begin position="25"/>
        <end position="124"/>
    </location>
</feature>
<dbReference type="Proteomes" id="UP000249451">
    <property type="component" value="Unassembled WGS sequence"/>
</dbReference>
<proteinExistence type="predicted"/>
<organism evidence="2 3">
    <name type="scientific">Corynebacterium urealyticum</name>
    <dbReference type="NCBI Taxonomy" id="43771"/>
    <lineage>
        <taxon>Bacteria</taxon>
        <taxon>Bacillati</taxon>
        <taxon>Actinomycetota</taxon>
        <taxon>Actinomycetes</taxon>
        <taxon>Mycobacteriales</taxon>
        <taxon>Corynebacteriaceae</taxon>
        <taxon>Corynebacterium</taxon>
    </lineage>
</organism>
<evidence type="ECO:0000256" key="1">
    <source>
        <dbReference type="SAM" id="MobiDB-lite"/>
    </source>
</evidence>
<evidence type="ECO:0000313" key="3">
    <source>
        <dbReference type="Proteomes" id="UP000249451"/>
    </source>
</evidence>
<dbReference type="EMBL" id="QFNY01000330">
    <property type="protein sequence ID" value="PZO98052.1"/>
    <property type="molecule type" value="Genomic_DNA"/>
</dbReference>
<dbReference type="AlphaFoldDB" id="A0A2W5AX34"/>
<feature type="compositionally biased region" description="Polar residues" evidence="1">
    <location>
        <begin position="42"/>
        <end position="64"/>
    </location>
</feature>
<accession>A0A2W5AX34</accession>
<comment type="caution">
    <text evidence="2">The sequence shown here is derived from an EMBL/GenBank/DDBJ whole genome shotgun (WGS) entry which is preliminary data.</text>
</comment>
<sequence length="216" mass="22053">MCAIAILLALAISGVVIWNDVRSASQNQPGGADSDAAVAKSFTPTSAPANADSSTAEGAASQSPDAEASGPTPPAENTVEHPSPQPPTTRPSPAKKTTTRTQPQDSDDRPAGLAAGGWSGQPGARCQYGEDMVFAAKSDSDPKAYIVICDKAGGLYYRGVWPKGAAFGPAKGGGDTFSVDVLNPENGNSSGLILSIRGDDYDIDGDAGTFDVHWSN</sequence>
<feature type="compositionally biased region" description="Polar residues" evidence="1">
    <location>
        <begin position="95"/>
        <end position="104"/>
    </location>
</feature>
<gene>
    <name evidence="2" type="ORF">DI609_11665</name>
</gene>
<evidence type="ECO:0000313" key="2">
    <source>
        <dbReference type="EMBL" id="PZO98052.1"/>
    </source>
</evidence>